<dbReference type="InterPro" id="IPR019734">
    <property type="entry name" value="TPR_rpt"/>
</dbReference>
<proteinExistence type="predicted"/>
<feature type="signal peptide" evidence="2">
    <location>
        <begin position="1"/>
        <end position="23"/>
    </location>
</feature>
<accession>A0ABW3HBW6</accession>
<keyword evidence="1" id="KW-0802">TPR repeat</keyword>
<organism evidence="3 4">
    <name type="scientific">Sphingomonas canadensis</name>
    <dbReference type="NCBI Taxonomy" id="1219257"/>
    <lineage>
        <taxon>Bacteria</taxon>
        <taxon>Pseudomonadati</taxon>
        <taxon>Pseudomonadota</taxon>
        <taxon>Alphaproteobacteria</taxon>
        <taxon>Sphingomonadales</taxon>
        <taxon>Sphingomonadaceae</taxon>
        <taxon>Sphingomonas</taxon>
    </lineage>
</organism>
<evidence type="ECO:0000313" key="4">
    <source>
        <dbReference type="Proteomes" id="UP001596977"/>
    </source>
</evidence>
<dbReference type="Gene3D" id="1.25.40.10">
    <property type="entry name" value="Tetratricopeptide repeat domain"/>
    <property type="match status" value="1"/>
</dbReference>
<dbReference type="SUPFAM" id="SSF48452">
    <property type="entry name" value="TPR-like"/>
    <property type="match status" value="1"/>
</dbReference>
<sequence length="183" mass="18893">MRFAAISVPAALMALTLSTALTAQRPDDQIDPRSMTLLQEGRSAQAAGNLDGAVDAFETALAVDPRNRQAYILLAEVSRKRGLPGKAIRFYSEALVLEPNDLAALRGQGEAMMEKGAVEKAKENLAKIKTICRTQCKDAAVLAAVIAKGPPAVAAAPAGPAAVAAQLGTPAAPESAPAKDPKP</sequence>
<dbReference type="SMART" id="SM00028">
    <property type="entry name" value="TPR"/>
    <property type="match status" value="2"/>
</dbReference>
<keyword evidence="4" id="KW-1185">Reference proteome</keyword>
<gene>
    <name evidence="3" type="ORF">ACFQ1E_12295</name>
</gene>
<feature type="repeat" description="TPR" evidence="1">
    <location>
        <begin position="34"/>
        <end position="67"/>
    </location>
</feature>
<dbReference type="RefSeq" id="WP_264944520.1">
    <property type="nucleotide sequence ID" value="NZ_JAPDRA010000005.1"/>
</dbReference>
<reference evidence="4" key="1">
    <citation type="journal article" date="2019" name="Int. J. Syst. Evol. Microbiol.">
        <title>The Global Catalogue of Microorganisms (GCM) 10K type strain sequencing project: providing services to taxonomists for standard genome sequencing and annotation.</title>
        <authorList>
            <consortium name="The Broad Institute Genomics Platform"/>
            <consortium name="The Broad Institute Genome Sequencing Center for Infectious Disease"/>
            <person name="Wu L."/>
            <person name="Ma J."/>
        </authorList>
    </citation>
    <scope>NUCLEOTIDE SEQUENCE [LARGE SCALE GENOMIC DNA]</scope>
    <source>
        <strain evidence="4">CCUG 62982</strain>
    </source>
</reference>
<evidence type="ECO:0000256" key="2">
    <source>
        <dbReference type="SAM" id="SignalP"/>
    </source>
</evidence>
<feature type="chain" id="PRO_5045182338" evidence="2">
    <location>
        <begin position="24"/>
        <end position="183"/>
    </location>
</feature>
<dbReference type="PROSITE" id="PS50005">
    <property type="entry name" value="TPR"/>
    <property type="match status" value="2"/>
</dbReference>
<evidence type="ECO:0000256" key="1">
    <source>
        <dbReference type="PROSITE-ProRule" id="PRU00339"/>
    </source>
</evidence>
<feature type="repeat" description="TPR" evidence="1">
    <location>
        <begin position="68"/>
        <end position="101"/>
    </location>
</feature>
<protein>
    <submittedName>
        <fullName evidence="3">Tetratricopeptide repeat protein</fullName>
    </submittedName>
</protein>
<comment type="caution">
    <text evidence="3">The sequence shown here is derived from an EMBL/GenBank/DDBJ whole genome shotgun (WGS) entry which is preliminary data.</text>
</comment>
<name>A0ABW3HBW6_9SPHN</name>
<dbReference type="Proteomes" id="UP001596977">
    <property type="component" value="Unassembled WGS sequence"/>
</dbReference>
<dbReference type="Pfam" id="PF13432">
    <property type="entry name" value="TPR_16"/>
    <property type="match status" value="1"/>
</dbReference>
<dbReference type="InterPro" id="IPR011990">
    <property type="entry name" value="TPR-like_helical_dom_sf"/>
</dbReference>
<dbReference type="EMBL" id="JBHTJG010000005">
    <property type="protein sequence ID" value="MFD0947121.1"/>
    <property type="molecule type" value="Genomic_DNA"/>
</dbReference>
<evidence type="ECO:0000313" key="3">
    <source>
        <dbReference type="EMBL" id="MFD0947121.1"/>
    </source>
</evidence>
<keyword evidence="2" id="KW-0732">Signal</keyword>